<dbReference type="EMBL" id="JASCIQ010000025">
    <property type="protein sequence ID" value="MDI3406661.1"/>
    <property type="molecule type" value="Genomic_DNA"/>
</dbReference>
<feature type="compositionally biased region" description="Pro residues" evidence="1">
    <location>
        <begin position="42"/>
        <end position="52"/>
    </location>
</feature>
<accession>A0ABT6SHC7</accession>
<evidence type="ECO:0000313" key="3">
    <source>
        <dbReference type="EMBL" id="MDI3406661.1"/>
    </source>
</evidence>
<evidence type="ECO:0000256" key="2">
    <source>
        <dbReference type="SAM" id="Phobius"/>
    </source>
</evidence>
<proteinExistence type="predicted"/>
<reference evidence="3 4" key="1">
    <citation type="submission" date="2023-05" db="EMBL/GenBank/DDBJ databases">
        <title>Draft genome sequence of Streptomyces sp. B-S-A6 isolated from a cave soil in Thailand.</title>
        <authorList>
            <person name="Chamroensaksri N."/>
            <person name="Muangham S."/>
        </authorList>
    </citation>
    <scope>NUCLEOTIDE SEQUENCE [LARGE SCALE GENOMIC DNA]</scope>
    <source>
        <strain evidence="3 4">B-S-A6</strain>
    </source>
</reference>
<keyword evidence="2" id="KW-0472">Membrane</keyword>
<dbReference type="Proteomes" id="UP001223978">
    <property type="component" value="Unassembled WGS sequence"/>
</dbReference>
<feature type="transmembrane region" description="Helical" evidence="2">
    <location>
        <begin position="139"/>
        <end position="164"/>
    </location>
</feature>
<feature type="region of interest" description="Disordered" evidence="1">
    <location>
        <begin position="165"/>
        <end position="204"/>
    </location>
</feature>
<feature type="region of interest" description="Disordered" evidence="1">
    <location>
        <begin position="1"/>
        <end position="65"/>
    </location>
</feature>
<evidence type="ECO:0000313" key="4">
    <source>
        <dbReference type="Proteomes" id="UP001223978"/>
    </source>
</evidence>
<feature type="compositionally biased region" description="Basic and acidic residues" evidence="1">
    <location>
        <begin position="1"/>
        <end position="29"/>
    </location>
</feature>
<evidence type="ECO:0000256" key="1">
    <source>
        <dbReference type="SAM" id="MobiDB-lite"/>
    </source>
</evidence>
<feature type="compositionally biased region" description="Low complexity" evidence="1">
    <location>
        <begin position="30"/>
        <end position="41"/>
    </location>
</feature>
<sequence>MGARHAADRRPNDHERPEPRTGTRPDRNANRQANRNANRSPNRPPAGPPNHPPNRHARPGTSLPQLVGSGLAAAAAMALASELKLYGTTAGAVVFAVAATAGAPLIQLALHRAADGCAALLRAAGRARRQPGPGRPRRALAPMAVGALLLGAVAVTAPTAVAAAQPAEVALDHPPARDPAERGSTDKAPTVRSLDVKSLTPRGS</sequence>
<keyword evidence="2" id="KW-1133">Transmembrane helix</keyword>
<organism evidence="3 4">
    <name type="scientific">Streptomyces cavernicola</name>
    <dbReference type="NCBI Taxonomy" id="3043613"/>
    <lineage>
        <taxon>Bacteria</taxon>
        <taxon>Bacillati</taxon>
        <taxon>Actinomycetota</taxon>
        <taxon>Actinomycetes</taxon>
        <taxon>Kitasatosporales</taxon>
        <taxon>Streptomycetaceae</taxon>
        <taxon>Streptomyces</taxon>
    </lineage>
</organism>
<keyword evidence="2" id="KW-0812">Transmembrane</keyword>
<keyword evidence="4" id="KW-1185">Reference proteome</keyword>
<name>A0ABT6SHC7_9ACTN</name>
<gene>
    <name evidence="3" type="ORF">QIS96_22970</name>
</gene>
<comment type="caution">
    <text evidence="3">The sequence shown here is derived from an EMBL/GenBank/DDBJ whole genome shotgun (WGS) entry which is preliminary data.</text>
</comment>
<feature type="compositionally biased region" description="Basic and acidic residues" evidence="1">
    <location>
        <begin position="170"/>
        <end position="185"/>
    </location>
</feature>
<protein>
    <submittedName>
        <fullName evidence="3">Uncharacterized protein</fullName>
    </submittedName>
</protein>
<dbReference type="RefSeq" id="WP_282544588.1">
    <property type="nucleotide sequence ID" value="NZ_JASCIQ010000025.1"/>
</dbReference>